<dbReference type="EMBL" id="SNVI01000005">
    <property type="protein sequence ID" value="TFE37537.1"/>
    <property type="molecule type" value="Genomic_DNA"/>
</dbReference>
<dbReference type="Pfam" id="PF01266">
    <property type="entry name" value="DAO"/>
    <property type="match status" value="1"/>
</dbReference>
<dbReference type="Proteomes" id="UP000297385">
    <property type="component" value="Unassembled WGS sequence"/>
</dbReference>
<gene>
    <name evidence="4" type="ORF">E2553_39595</name>
</gene>
<dbReference type="PANTHER" id="PTHR13847:SF280">
    <property type="entry name" value="D-AMINO ACID DEHYDROGENASE"/>
    <property type="match status" value="1"/>
</dbReference>
<dbReference type="Gene3D" id="3.50.50.60">
    <property type="entry name" value="FAD/NAD(P)-binding domain"/>
    <property type="match status" value="2"/>
</dbReference>
<protein>
    <submittedName>
        <fullName evidence="4">FAD-binding oxidoreductase</fullName>
    </submittedName>
</protein>
<dbReference type="SUPFAM" id="SSF51905">
    <property type="entry name" value="FAD/NAD(P)-binding domain"/>
    <property type="match status" value="1"/>
</dbReference>
<dbReference type="PANTHER" id="PTHR13847">
    <property type="entry name" value="SARCOSINE DEHYDROGENASE-RELATED"/>
    <property type="match status" value="1"/>
</dbReference>
<evidence type="ECO:0000259" key="3">
    <source>
        <dbReference type="Pfam" id="PF01266"/>
    </source>
</evidence>
<accession>A0A4Y8MJB7</accession>
<dbReference type="GO" id="GO:0005886">
    <property type="term" value="C:plasma membrane"/>
    <property type="evidence" value="ECO:0007669"/>
    <property type="project" value="TreeGrafter"/>
</dbReference>
<evidence type="ECO:0000256" key="1">
    <source>
        <dbReference type="ARBA" id="ARBA00009410"/>
    </source>
</evidence>
<reference evidence="4 5" key="1">
    <citation type="submission" date="2019-03" db="EMBL/GenBank/DDBJ databases">
        <title>Complete Genome Sequence of Paraburkholderia dipogonis ICMP 19430T, a Nitrogen-fixing Symbiont of the South African Invasive Legume Dipogon lignosus in New Zealand.</title>
        <authorList>
            <person name="De Meyer S.E."/>
        </authorList>
    </citation>
    <scope>NUCLEOTIDE SEQUENCE [LARGE SCALE GENOMIC DNA]</scope>
    <source>
        <strain evidence="4 5">ICMP 19430</strain>
    </source>
</reference>
<evidence type="ECO:0000313" key="4">
    <source>
        <dbReference type="EMBL" id="TFE37537.1"/>
    </source>
</evidence>
<dbReference type="Gene3D" id="3.30.9.10">
    <property type="entry name" value="D-Amino Acid Oxidase, subunit A, domain 2"/>
    <property type="match status" value="2"/>
</dbReference>
<dbReference type="InterPro" id="IPR006076">
    <property type="entry name" value="FAD-dep_OxRdtase"/>
</dbReference>
<proteinExistence type="inferred from homology"/>
<evidence type="ECO:0000313" key="5">
    <source>
        <dbReference type="Proteomes" id="UP000297385"/>
    </source>
</evidence>
<dbReference type="RefSeq" id="WP_134466063.1">
    <property type="nucleotide sequence ID" value="NZ_JBHMFL010000057.1"/>
</dbReference>
<dbReference type="GO" id="GO:0005737">
    <property type="term" value="C:cytoplasm"/>
    <property type="evidence" value="ECO:0007669"/>
    <property type="project" value="TreeGrafter"/>
</dbReference>
<dbReference type="AlphaFoldDB" id="A0A4Y8MJB7"/>
<evidence type="ECO:0000256" key="2">
    <source>
        <dbReference type="ARBA" id="ARBA00023002"/>
    </source>
</evidence>
<name>A0A4Y8MJB7_9BURK</name>
<organism evidence="4 5">
    <name type="scientific">Paraburkholderia dipogonis</name>
    <dbReference type="NCBI Taxonomy" id="1211383"/>
    <lineage>
        <taxon>Bacteria</taxon>
        <taxon>Pseudomonadati</taxon>
        <taxon>Pseudomonadota</taxon>
        <taxon>Betaproteobacteria</taxon>
        <taxon>Burkholderiales</taxon>
        <taxon>Burkholderiaceae</taxon>
        <taxon>Paraburkholderia</taxon>
    </lineage>
</organism>
<dbReference type="InterPro" id="IPR036188">
    <property type="entry name" value="FAD/NAD-bd_sf"/>
</dbReference>
<keyword evidence="2" id="KW-0560">Oxidoreductase</keyword>
<dbReference type="GO" id="GO:0055130">
    <property type="term" value="P:D-alanine catabolic process"/>
    <property type="evidence" value="ECO:0007669"/>
    <property type="project" value="TreeGrafter"/>
</dbReference>
<comment type="similarity">
    <text evidence="1">Belongs to the DadA oxidoreductase family.</text>
</comment>
<dbReference type="GO" id="GO:0008718">
    <property type="term" value="F:D-amino-acid dehydrogenase activity"/>
    <property type="evidence" value="ECO:0007669"/>
    <property type="project" value="TreeGrafter"/>
</dbReference>
<sequence length="478" mass="51582">MRIVAKLPELFELQIDWHFSEIGNLGSMTPKPSLAIRQPLERIHANDPLPDEADVVIIGAGIVGASAAWELASRGVRVVLLEKGIVGAEQSSRNWGWCRQQGRDPRELELAHFSLEIWPDLSDQLKRDIGFRQCGVTFLTDSETEAATWIEWTNEARHRGIVSRILSAEEAQRVSPGASSVKWIAGLTTDSDGRAEPSRVAPYMAQAARELGATVVESCAVRELEKAGGRVSGVHTEKGFVACSSVVVAAGAWTALFLQKLGVPFPQAYVNASVAKTHAIDIFVDNCVSTPGVSLCSRADSGLTVAKSGQGTVDITPSMLRNAVRFFPMYLLRRKGVKLRLTSEFWMQWKLERAYMSKGVSPFESQRILNPEPDLVLLSSALNEVKNAFPVMADSTLEDAWGGVIDSMPDAIPVISNVDSVPGLVVASGFSGHGFGVGPGAGRAVAALVLGSAAPIDLSPFRYSRITDGSRLKPHPIF</sequence>
<dbReference type="GeneID" id="97303827"/>
<comment type="caution">
    <text evidence="4">The sequence shown here is derived from an EMBL/GenBank/DDBJ whole genome shotgun (WGS) entry which is preliminary data.</text>
</comment>
<feature type="domain" description="FAD dependent oxidoreductase" evidence="3">
    <location>
        <begin position="54"/>
        <end position="448"/>
    </location>
</feature>